<protein>
    <submittedName>
        <fullName evidence="2">Uncharacterized protein</fullName>
    </submittedName>
</protein>
<organism evidence="2 3">
    <name type="scientific">Coprinellus micaceus</name>
    <name type="common">Glistening ink-cap mushroom</name>
    <name type="synonym">Coprinus micaceus</name>
    <dbReference type="NCBI Taxonomy" id="71717"/>
    <lineage>
        <taxon>Eukaryota</taxon>
        <taxon>Fungi</taxon>
        <taxon>Dikarya</taxon>
        <taxon>Basidiomycota</taxon>
        <taxon>Agaricomycotina</taxon>
        <taxon>Agaricomycetes</taxon>
        <taxon>Agaricomycetidae</taxon>
        <taxon>Agaricales</taxon>
        <taxon>Agaricineae</taxon>
        <taxon>Psathyrellaceae</taxon>
        <taxon>Coprinellus</taxon>
    </lineage>
</organism>
<proteinExistence type="predicted"/>
<evidence type="ECO:0000256" key="1">
    <source>
        <dbReference type="SAM" id="MobiDB-lite"/>
    </source>
</evidence>
<reference evidence="2 3" key="1">
    <citation type="journal article" date="2019" name="Nat. Ecol. Evol.">
        <title>Megaphylogeny resolves global patterns of mushroom evolution.</title>
        <authorList>
            <person name="Varga T."/>
            <person name="Krizsan K."/>
            <person name="Foldi C."/>
            <person name="Dima B."/>
            <person name="Sanchez-Garcia M."/>
            <person name="Sanchez-Ramirez S."/>
            <person name="Szollosi G.J."/>
            <person name="Szarkandi J.G."/>
            <person name="Papp V."/>
            <person name="Albert L."/>
            <person name="Andreopoulos W."/>
            <person name="Angelini C."/>
            <person name="Antonin V."/>
            <person name="Barry K.W."/>
            <person name="Bougher N.L."/>
            <person name="Buchanan P."/>
            <person name="Buyck B."/>
            <person name="Bense V."/>
            <person name="Catcheside P."/>
            <person name="Chovatia M."/>
            <person name="Cooper J."/>
            <person name="Damon W."/>
            <person name="Desjardin D."/>
            <person name="Finy P."/>
            <person name="Geml J."/>
            <person name="Haridas S."/>
            <person name="Hughes K."/>
            <person name="Justo A."/>
            <person name="Karasinski D."/>
            <person name="Kautmanova I."/>
            <person name="Kiss B."/>
            <person name="Kocsube S."/>
            <person name="Kotiranta H."/>
            <person name="LaButti K.M."/>
            <person name="Lechner B.E."/>
            <person name="Liimatainen K."/>
            <person name="Lipzen A."/>
            <person name="Lukacs Z."/>
            <person name="Mihaltcheva S."/>
            <person name="Morgado L.N."/>
            <person name="Niskanen T."/>
            <person name="Noordeloos M.E."/>
            <person name="Ohm R.A."/>
            <person name="Ortiz-Santana B."/>
            <person name="Ovrebo C."/>
            <person name="Racz N."/>
            <person name="Riley R."/>
            <person name="Savchenko A."/>
            <person name="Shiryaev A."/>
            <person name="Soop K."/>
            <person name="Spirin V."/>
            <person name="Szebenyi C."/>
            <person name="Tomsovsky M."/>
            <person name="Tulloss R.E."/>
            <person name="Uehling J."/>
            <person name="Grigoriev I.V."/>
            <person name="Vagvolgyi C."/>
            <person name="Papp T."/>
            <person name="Martin F.M."/>
            <person name="Miettinen O."/>
            <person name="Hibbett D.S."/>
            <person name="Nagy L.G."/>
        </authorList>
    </citation>
    <scope>NUCLEOTIDE SEQUENCE [LARGE SCALE GENOMIC DNA]</scope>
    <source>
        <strain evidence="2 3">FP101781</strain>
    </source>
</reference>
<evidence type="ECO:0000313" key="3">
    <source>
        <dbReference type="Proteomes" id="UP000298030"/>
    </source>
</evidence>
<comment type="caution">
    <text evidence="2">The sequence shown here is derived from an EMBL/GenBank/DDBJ whole genome shotgun (WGS) entry which is preliminary data.</text>
</comment>
<feature type="region of interest" description="Disordered" evidence="1">
    <location>
        <begin position="17"/>
        <end position="73"/>
    </location>
</feature>
<evidence type="ECO:0000313" key="2">
    <source>
        <dbReference type="EMBL" id="TEB39599.1"/>
    </source>
</evidence>
<keyword evidence="3" id="KW-1185">Reference proteome</keyword>
<dbReference type="AlphaFoldDB" id="A0A4Y7U188"/>
<feature type="compositionally biased region" description="Basic and acidic residues" evidence="1">
    <location>
        <begin position="57"/>
        <end position="67"/>
    </location>
</feature>
<accession>A0A4Y7U188</accession>
<gene>
    <name evidence="2" type="ORF">FA13DRAFT_1723822</name>
</gene>
<dbReference type="Proteomes" id="UP000298030">
    <property type="component" value="Unassembled WGS sequence"/>
</dbReference>
<sequence length="73" mass="8136">MDLSRFLAYYALQRHTDPMGPSITLSKPSPQLPRGRGFDELAAAAGEQATMTNGPDDEQKTKREEVQKGIFLR</sequence>
<name>A0A4Y7U188_COPMI</name>
<dbReference type="EMBL" id="QPFP01000001">
    <property type="protein sequence ID" value="TEB39599.1"/>
    <property type="molecule type" value="Genomic_DNA"/>
</dbReference>